<evidence type="ECO:0000256" key="1">
    <source>
        <dbReference type="SAM" id="Phobius"/>
    </source>
</evidence>
<gene>
    <name evidence="2" type="ORF">MYCFIDRAFT_177496</name>
</gene>
<dbReference type="HOGENOM" id="CLU_2307250_0_0_1"/>
<reference evidence="2 3" key="1">
    <citation type="journal article" date="2012" name="PLoS Pathog.">
        <title>Diverse lifestyles and strategies of plant pathogenesis encoded in the genomes of eighteen Dothideomycetes fungi.</title>
        <authorList>
            <person name="Ohm R.A."/>
            <person name="Feau N."/>
            <person name="Henrissat B."/>
            <person name="Schoch C.L."/>
            <person name="Horwitz B.A."/>
            <person name="Barry K.W."/>
            <person name="Condon B.J."/>
            <person name="Copeland A.C."/>
            <person name="Dhillon B."/>
            <person name="Glaser F."/>
            <person name="Hesse C.N."/>
            <person name="Kosti I."/>
            <person name="LaButti K."/>
            <person name="Lindquist E.A."/>
            <person name="Lucas S."/>
            <person name="Salamov A.A."/>
            <person name="Bradshaw R.E."/>
            <person name="Ciuffetti L."/>
            <person name="Hamelin R.C."/>
            <person name="Kema G.H.J."/>
            <person name="Lawrence C."/>
            <person name="Scott J.A."/>
            <person name="Spatafora J.W."/>
            <person name="Turgeon B.G."/>
            <person name="de Wit P.J.G.M."/>
            <person name="Zhong S."/>
            <person name="Goodwin S.B."/>
            <person name="Grigoriev I.V."/>
        </authorList>
    </citation>
    <scope>NUCLEOTIDE SEQUENCE [LARGE SCALE GENOMIC DNA]</scope>
    <source>
        <strain evidence="2 3">CIRAD86</strain>
    </source>
</reference>
<dbReference type="AlphaFoldDB" id="M2YS32"/>
<dbReference type="VEuPathDB" id="FungiDB:MYCFIDRAFT_177496"/>
<dbReference type="GeneID" id="19333760"/>
<protein>
    <submittedName>
        <fullName evidence="2">Uncharacterized protein</fullName>
    </submittedName>
</protein>
<organism evidence="2 3">
    <name type="scientific">Pseudocercospora fijiensis (strain CIRAD86)</name>
    <name type="common">Black leaf streak disease fungus</name>
    <name type="synonym">Mycosphaerella fijiensis</name>
    <dbReference type="NCBI Taxonomy" id="383855"/>
    <lineage>
        <taxon>Eukaryota</taxon>
        <taxon>Fungi</taxon>
        <taxon>Dikarya</taxon>
        <taxon>Ascomycota</taxon>
        <taxon>Pezizomycotina</taxon>
        <taxon>Dothideomycetes</taxon>
        <taxon>Dothideomycetidae</taxon>
        <taxon>Mycosphaerellales</taxon>
        <taxon>Mycosphaerellaceae</taxon>
        <taxon>Pseudocercospora</taxon>
    </lineage>
</organism>
<keyword evidence="1" id="KW-0812">Transmembrane</keyword>
<evidence type="ECO:0000313" key="3">
    <source>
        <dbReference type="Proteomes" id="UP000016932"/>
    </source>
</evidence>
<name>M2YS32_PSEFD</name>
<proteinExistence type="predicted"/>
<feature type="transmembrane region" description="Helical" evidence="1">
    <location>
        <begin position="31"/>
        <end position="50"/>
    </location>
</feature>
<evidence type="ECO:0000313" key="2">
    <source>
        <dbReference type="EMBL" id="EME80555.1"/>
    </source>
</evidence>
<keyword evidence="1" id="KW-1133">Transmembrane helix</keyword>
<accession>M2YS32</accession>
<dbReference type="Proteomes" id="UP000016932">
    <property type="component" value="Unassembled WGS sequence"/>
</dbReference>
<keyword evidence="3" id="KW-1185">Reference proteome</keyword>
<dbReference type="EMBL" id="KB446561">
    <property type="protein sequence ID" value="EME80555.1"/>
    <property type="molecule type" value="Genomic_DNA"/>
</dbReference>
<sequence>MRTKDLRCWVYLSSSIILYQGSRFADRQGNFALCTLLVGILIFGVIPVSASSNTDIPFCGTRKVAKYTTVLRLATPESASRDLVYGATPRLSEMADGGDP</sequence>
<dbReference type="KEGG" id="pfj:MYCFIDRAFT_177496"/>
<keyword evidence="1" id="KW-0472">Membrane</keyword>
<dbReference type="RefSeq" id="XP_007929455.1">
    <property type="nucleotide sequence ID" value="XM_007931264.1"/>
</dbReference>